<feature type="compositionally biased region" description="Basic and acidic residues" evidence="1">
    <location>
        <begin position="182"/>
        <end position="194"/>
    </location>
</feature>
<dbReference type="Proteomes" id="UP000603453">
    <property type="component" value="Unassembled WGS sequence"/>
</dbReference>
<evidence type="ECO:0000313" key="3">
    <source>
        <dbReference type="Proteomes" id="UP000603453"/>
    </source>
</evidence>
<feature type="region of interest" description="Disordered" evidence="1">
    <location>
        <begin position="154"/>
        <end position="199"/>
    </location>
</feature>
<name>A0A8H7QUF3_9FUNG</name>
<keyword evidence="3" id="KW-1185">Reference proteome</keyword>
<dbReference type="AlphaFoldDB" id="A0A8H7QUF3"/>
<accession>A0A8H7QUF3</accession>
<organism evidence="2 3">
    <name type="scientific">Mucor saturninus</name>
    <dbReference type="NCBI Taxonomy" id="64648"/>
    <lineage>
        <taxon>Eukaryota</taxon>
        <taxon>Fungi</taxon>
        <taxon>Fungi incertae sedis</taxon>
        <taxon>Mucoromycota</taxon>
        <taxon>Mucoromycotina</taxon>
        <taxon>Mucoromycetes</taxon>
        <taxon>Mucorales</taxon>
        <taxon>Mucorineae</taxon>
        <taxon>Mucoraceae</taxon>
        <taxon>Mucor</taxon>
    </lineage>
</organism>
<feature type="compositionally biased region" description="Low complexity" evidence="1">
    <location>
        <begin position="154"/>
        <end position="175"/>
    </location>
</feature>
<evidence type="ECO:0000256" key="1">
    <source>
        <dbReference type="SAM" id="MobiDB-lite"/>
    </source>
</evidence>
<reference evidence="2" key="1">
    <citation type="submission" date="2020-12" db="EMBL/GenBank/DDBJ databases">
        <title>Metabolic potential, ecology and presence of endohyphal bacteria is reflected in genomic diversity of Mucoromycotina.</title>
        <authorList>
            <person name="Muszewska A."/>
            <person name="Okrasinska A."/>
            <person name="Steczkiewicz K."/>
            <person name="Drgas O."/>
            <person name="Orlowska M."/>
            <person name="Perlinska-Lenart U."/>
            <person name="Aleksandrzak-Piekarczyk T."/>
            <person name="Szatraj K."/>
            <person name="Zielenkiewicz U."/>
            <person name="Pilsyk S."/>
            <person name="Malc E."/>
            <person name="Mieczkowski P."/>
            <person name="Kruszewska J.S."/>
            <person name="Biernat P."/>
            <person name="Pawlowska J."/>
        </authorList>
    </citation>
    <scope>NUCLEOTIDE SEQUENCE</scope>
    <source>
        <strain evidence="2">WA0000017839</strain>
    </source>
</reference>
<comment type="caution">
    <text evidence="2">The sequence shown here is derived from an EMBL/GenBank/DDBJ whole genome shotgun (WGS) entry which is preliminary data.</text>
</comment>
<dbReference type="EMBL" id="JAEPRD010000119">
    <property type="protein sequence ID" value="KAG2197970.1"/>
    <property type="molecule type" value="Genomic_DNA"/>
</dbReference>
<protein>
    <submittedName>
        <fullName evidence="2">Uncharacterized protein</fullName>
    </submittedName>
</protein>
<evidence type="ECO:0000313" key="2">
    <source>
        <dbReference type="EMBL" id="KAG2197970.1"/>
    </source>
</evidence>
<gene>
    <name evidence="2" type="ORF">INT47_002997</name>
</gene>
<proteinExistence type="predicted"/>
<sequence>MRLNLMNTAFATATLECRFYPVAHLGLIKMNFMLHSMRMHSSEQLVQFMDRFGAYVHAAKIQPNNNFFFTICFLSSLFTKDFQDKVQEHMVDYMKKQNFGSTSTMFSKYATYSEVQFYEFYSNFNRVAEAINSNLGPLENIVKEIQSKYAGSKASSSSYSASDSTSGSSSGSSTRDSQKKRKFDDKGKGKDKDPNNFNFENLYNPSYKLNDQERMCLHKKNQCLSCRVTKFSVQHMNECAERKKFLANNIELFDETLIITTKFFLHAALTHR</sequence>